<reference evidence="2" key="1">
    <citation type="journal article" date="2022" name="Mol. Ecol. Resour.">
        <title>The genomes of chicory, endive, great burdock and yacon provide insights into Asteraceae palaeo-polyploidization history and plant inulin production.</title>
        <authorList>
            <person name="Fan W."/>
            <person name="Wang S."/>
            <person name="Wang H."/>
            <person name="Wang A."/>
            <person name="Jiang F."/>
            <person name="Liu H."/>
            <person name="Zhao H."/>
            <person name="Xu D."/>
            <person name="Zhang Y."/>
        </authorList>
    </citation>
    <scope>NUCLEOTIDE SEQUENCE [LARGE SCALE GENOMIC DNA]</scope>
    <source>
        <strain evidence="2">cv. Yunnan</strain>
    </source>
</reference>
<accession>A0ACB9E6Z1</accession>
<organism evidence="1 2">
    <name type="scientific">Smallanthus sonchifolius</name>
    <dbReference type="NCBI Taxonomy" id="185202"/>
    <lineage>
        <taxon>Eukaryota</taxon>
        <taxon>Viridiplantae</taxon>
        <taxon>Streptophyta</taxon>
        <taxon>Embryophyta</taxon>
        <taxon>Tracheophyta</taxon>
        <taxon>Spermatophyta</taxon>
        <taxon>Magnoliopsida</taxon>
        <taxon>eudicotyledons</taxon>
        <taxon>Gunneridae</taxon>
        <taxon>Pentapetalae</taxon>
        <taxon>asterids</taxon>
        <taxon>campanulids</taxon>
        <taxon>Asterales</taxon>
        <taxon>Asteraceae</taxon>
        <taxon>Asteroideae</taxon>
        <taxon>Heliantheae alliance</taxon>
        <taxon>Millerieae</taxon>
        <taxon>Smallanthus</taxon>
    </lineage>
</organism>
<dbReference type="EMBL" id="CM042035">
    <property type="protein sequence ID" value="KAI3754635.1"/>
    <property type="molecule type" value="Genomic_DNA"/>
</dbReference>
<sequence>MLNYELISLLSSGSTLCYSDRKTATKNDKDVCHKKTITSLAKTIVGSHFLTGSLDKSAKFWDTRSLTLIKIYVTPLAVNAVVMSPLLNHIQRLRPELCSLSMYHLMKIFLR</sequence>
<dbReference type="Proteomes" id="UP001056120">
    <property type="component" value="Linkage Group LG18"/>
</dbReference>
<name>A0ACB9E6Z1_9ASTR</name>
<reference evidence="1 2" key="2">
    <citation type="journal article" date="2022" name="Mol. Ecol. Resour.">
        <title>The genomes of chicory, endive, great burdock and yacon provide insights into Asteraceae paleo-polyploidization history and plant inulin production.</title>
        <authorList>
            <person name="Fan W."/>
            <person name="Wang S."/>
            <person name="Wang H."/>
            <person name="Wang A."/>
            <person name="Jiang F."/>
            <person name="Liu H."/>
            <person name="Zhao H."/>
            <person name="Xu D."/>
            <person name="Zhang Y."/>
        </authorList>
    </citation>
    <scope>NUCLEOTIDE SEQUENCE [LARGE SCALE GENOMIC DNA]</scope>
    <source>
        <strain evidence="2">cv. Yunnan</strain>
        <tissue evidence="1">Leaves</tissue>
    </source>
</reference>
<proteinExistence type="predicted"/>
<keyword evidence="2" id="KW-1185">Reference proteome</keyword>
<protein>
    <submittedName>
        <fullName evidence="1">Uncharacterized protein</fullName>
    </submittedName>
</protein>
<comment type="caution">
    <text evidence="1">The sequence shown here is derived from an EMBL/GenBank/DDBJ whole genome shotgun (WGS) entry which is preliminary data.</text>
</comment>
<evidence type="ECO:0000313" key="2">
    <source>
        <dbReference type="Proteomes" id="UP001056120"/>
    </source>
</evidence>
<evidence type="ECO:0000313" key="1">
    <source>
        <dbReference type="EMBL" id="KAI3754635.1"/>
    </source>
</evidence>
<gene>
    <name evidence="1" type="ORF">L1987_54422</name>
</gene>